<organism evidence="6 7">
    <name type="scientific">Candidatus Pseudobacter hemicellulosilyticus</name>
    <dbReference type="NCBI Taxonomy" id="3121375"/>
    <lineage>
        <taxon>Bacteria</taxon>
        <taxon>Pseudomonadati</taxon>
        <taxon>Bacteroidota</taxon>
        <taxon>Chitinophagia</taxon>
        <taxon>Chitinophagales</taxon>
        <taxon>Chitinophagaceae</taxon>
        <taxon>Pseudobacter</taxon>
    </lineage>
</organism>
<keyword evidence="6" id="KW-0645">Protease</keyword>
<keyword evidence="2" id="KW-0732">Signal</keyword>
<evidence type="ECO:0000256" key="2">
    <source>
        <dbReference type="SAM" id="SignalP"/>
    </source>
</evidence>
<dbReference type="InterPro" id="IPR033428">
    <property type="entry name" value="DUF5118"/>
</dbReference>
<feature type="region of interest" description="Disordered" evidence="1">
    <location>
        <begin position="24"/>
        <end position="48"/>
    </location>
</feature>
<evidence type="ECO:0000313" key="7">
    <source>
        <dbReference type="Proteomes" id="UP001220610"/>
    </source>
</evidence>
<evidence type="ECO:0000313" key="6">
    <source>
        <dbReference type="EMBL" id="WEK34933.1"/>
    </source>
</evidence>
<keyword evidence="6" id="KW-0482">Metalloprotease</keyword>
<dbReference type="PANTHER" id="PTHR38478">
    <property type="entry name" value="PEPTIDASE M1A AND M12B"/>
    <property type="match status" value="1"/>
</dbReference>
<dbReference type="InterPro" id="IPR032534">
    <property type="entry name" value="EcxA_zinc-bd"/>
</dbReference>
<dbReference type="Pfam" id="PF17148">
    <property type="entry name" value="DUF5117"/>
    <property type="match status" value="1"/>
</dbReference>
<feature type="domain" description="DUF5117" evidence="4">
    <location>
        <begin position="110"/>
        <end position="281"/>
    </location>
</feature>
<keyword evidence="6" id="KW-0378">Hydrolase</keyword>
<feature type="signal peptide" evidence="2">
    <location>
        <begin position="1"/>
        <end position="21"/>
    </location>
</feature>
<feature type="compositionally biased region" description="Polar residues" evidence="1">
    <location>
        <begin position="31"/>
        <end position="48"/>
    </location>
</feature>
<dbReference type="AlphaFoldDB" id="A0AAJ5WSL6"/>
<feature type="chain" id="PRO_5042569735" evidence="2">
    <location>
        <begin position="22"/>
        <end position="799"/>
    </location>
</feature>
<feature type="domain" description="DUF5118" evidence="5">
    <location>
        <begin position="51"/>
        <end position="97"/>
    </location>
</feature>
<accession>A0AAJ5WSL6</accession>
<evidence type="ECO:0000259" key="5">
    <source>
        <dbReference type="Pfam" id="PF17162"/>
    </source>
</evidence>
<evidence type="ECO:0000256" key="1">
    <source>
        <dbReference type="SAM" id="MobiDB-lite"/>
    </source>
</evidence>
<dbReference type="PANTHER" id="PTHR38478:SF1">
    <property type="entry name" value="ZINC DEPENDENT METALLOPROTEASE DOMAIN LIPOPROTEIN"/>
    <property type="match status" value="1"/>
</dbReference>
<dbReference type="Pfam" id="PF17162">
    <property type="entry name" value="DUF5118"/>
    <property type="match status" value="1"/>
</dbReference>
<evidence type="ECO:0000259" key="4">
    <source>
        <dbReference type="Pfam" id="PF17148"/>
    </source>
</evidence>
<dbReference type="GO" id="GO:0008237">
    <property type="term" value="F:metallopeptidase activity"/>
    <property type="evidence" value="ECO:0007669"/>
    <property type="project" value="UniProtKB-KW"/>
</dbReference>
<gene>
    <name evidence="6" type="ORF">P0Y53_20790</name>
</gene>
<dbReference type="EMBL" id="CP119311">
    <property type="protein sequence ID" value="WEK34933.1"/>
    <property type="molecule type" value="Genomic_DNA"/>
</dbReference>
<dbReference type="Pfam" id="PF16313">
    <property type="entry name" value="DUF4953"/>
    <property type="match status" value="1"/>
</dbReference>
<proteinExistence type="predicted"/>
<sequence>MKPFIATATLSFLLAGVQAQSANPIPPAPTKDQQALISTQKTDSSGQPGSYAALLGAHPITRSGILTLHTVDNHQYMELPPAMLQRSWLLVNRVAGTFAESGYGADDLLGESRMLQFSMEKDQSVALQVLSFVNNPGDTSNAMNKAVSQSNQQPVVSSFPVKAIAPSGNLLIEITEWLAGSAPLFPGAAKGSPELRVDQQSMEIVVGRQVPPPPRNGAWVSGDKDRPTITVSTTLLLLPETPWTARQLDPRIGYSSIGQTNFPFNRAAREQQLVRRWRLQPAPADRARYAQGKLVNPETPIIIYIDPATPAKWIPYFEQAVNDWQPAFEKAGFKNAIQARRLPAGDSSWSLQRCPAAIVYKTSSAGKDQDLPLVDPRSGEIIQCHINWLHDQLDDLHDLYMAQAGPNDPTARSMQFPDALMGRLIRSTCARYIGNALGLTDNLFASSTVPVASLRNASWLRTHGHSPSIMDEALVNFVAQPEDGVTPANLLARIGEYDSWAIEWGYRWWPETVSADSLVAWTASRRATQYGYFGTNQKGYLDNTIQLTDLGNDPISAGRYGIANLQRVAKGLLQWTRQPNTDYSNLQRGFRSILGSTSQGEPDGQLARCLLPVARLVGGTNAIPPLVDQDSSSFYVPPATQRAAVDFLHRQLFTTPQWLLRPEIFSRTGDSPLAMIGSLQTYILKMLLGSGLQNLYRQEALLTTEGYTASQLLQDLQKGIWEELQNGQPIDIYRRRLQNLYVATLTPALKTTEPGDLPGIILQHLKTLREQLKKAVVHDPVTSWHLEGLISRLDEALAP</sequence>
<protein>
    <submittedName>
        <fullName evidence="6">Zinc-dependent metalloprotease</fullName>
    </submittedName>
</protein>
<evidence type="ECO:0000259" key="3">
    <source>
        <dbReference type="Pfam" id="PF16313"/>
    </source>
</evidence>
<dbReference type="InterPro" id="IPR033413">
    <property type="entry name" value="DUF5117"/>
</dbReference>
<feature type="domain" description="EcxA zinc-binding" evidence="3">
    <location>
        <begin position="414"/>
        <end position="726"/>
    </location>
</feature>
<name>A0AAJ5WSL6_9BACT</name>
<reference evidence="6" key="1">
    <citation type="submission" date="2023-03" db="EMBL/GenBank/DDBJ databases">
        <title>Andean soil-derived lignocellulolytic bacterial consortium as a source of novel taxa and putative plastic-active enzymes.</title>
        <authorList>
            <person name="Diaz-Garcia L."/>
            <person name="Chuvochina M."/>
            <person name="Feuerriegel G."/>
            <person name="Bunk B."/>
            <person name="Sproer C."/>
            <person name="Streit W.R."/>
            <person name="Rodriguez L.M."/>
            <person name="Overmann J."/>
            <person name="Jimenez D.J."/>
        </authorList>
    </citation>
    <scope>NUCLEOTIDE SEQUENCE</scope>
    <source>
        <strain evidence="6">MAG 7</strain>
    </source>
</reference>
<dbReference type="Proteomes" id="UP001220610">
    <property type="component" value="Chromosome"/>
</dbReference>